<dbReference type="Proteomes" id="UP001528411">
    <property type="component" value="Unassembled WGS sequence"/>
</dbReference>
<feature type="domain" description="BIG2" evidence="1">
    <location>
        <begin position="309"/>
        <end position="383"/>
    </location>
</feature>
<dbReference type="Pfam" id="PF02368">
    <property type="entry name" value="Big_2"/>
    <property type="match status" value="2"/>
</dbReference>
<feature type="domain" description="BIG2" evidence="1">
    <location>
        <begin position="701"/>
        <end position="786"/>
    </location>
</feature>
<feature type="domain" description="BIG2" evidence="1">
    <location>
        <begin position="405"/>
        <end position="493"/>
    </location>
</feature>
<proteinExistence type="predicted"/>
<accession>A0ABT5FGV7</accession>
<evidence type="ECO:0000313" key="2">
    <source>
        <dbReference type="EMBL" id="MDC2890195.1"/>
    </source>
</evidence>
<evidence type="ECO:0000259" key="1">
    <source>
        <dbReference type="SMART" id="SM00635"/>
    </source>
</evidence>
<comment type="caution">
    <text evidence="2">The sequence shown here is derived from an EMBL/GenBank/DDBJ whole genome shotgun (WGS) entry which is preliminary data.</text>
</comment>
<evidence type="ECO:0000313" key="3">
    <source>
        <dbReference type="Proteomes" id="UP001528411"/>
    </source>
</evidence>
<protein>
    <submittedName>
        <fullName evidence="2">Ig-like domain-containing protein</fullName>
    </submittedName>
</protein>
<name>A0ABT5FGV7_9GAMM</name>
<dbReference type="RefSeq" id="WP_272181450.1">
    <property type="nucleotide sequence ID" value="NZ_JAQOMS010000002.1"/>
</dbReference>
<reference evidence="2 3" key="1">
    <citation type="submission" date="2023-01" db="EMBL/GenBank/DDBJ databases">
        <title>Psychrosphaera sp. nov., isolated from marine algae.</title>
        <authorList>
            <person name="Bayburt H."/>
            <person name="Choi B.J."/>
            <person name="Kim J.M."/>
            <person name="Choi D.G."/>
            <person name="Jeon C.O."/>
        </authorList>
    </citation>
    <scope>NUCLEOTIDE SEQUENCE [LARGE SCALE GENOMIC DNA]</scope>
    <source>
        <strain evidence="2 3">G1-22</strain>
    </source>
</reference>
<feature type="domain" description="BIG2" evidence="1">
    <location>
        <begin position="209"/>
        <end position="297"/>
    </location>
</feature>
<gene>
    <name evidence="2" type="ORF">PN838_17300</name>
</gene>
<organism evidence="2 3">
    <name type="scientific">Psychrosphaera algicola</name>
    <dbReference type="NCBI Taxonomy" id="3023714"/>
    <lineage>
        <taxon>Bacteria</taxon>
        <taxon>Pseudomonadati</taxon>
        <taxon>Pseudomonadota</taxon>
        <taxon>Gammaproteobacteria</taxon>
        <taxon>Alteromonadales</taxon>
        <taxon>Pseudoalteromonadaceae</taxon>
        <taxon>Psychrosphaera</taxon>
    </lineage>
</organism>
<dbReference type="SUPFAM" id="SSF49373">
    <property type="entry name" value="Invasin/intimin cell-adhesion fragments"/>
    <property type="match status" value="4"/>
</dbReference>
<dbReference type="SMART" id="SM00635">
    <property type="entry name" value="BID_2"/>
    <property type="match status" value="10"/>
</dbReference>
<dbReference type="InterPro" id="IPR008964">
    <property type="entry name" value="Invasin/intimin_cell_adhesion"/>
</dbReference>
<feature type="domain" description="BIG2" evidence="1">
    <location>
        <begin position="601"/>
        <end position="689"/>
    </location>
</feature>
<keyword evidence="3" id="KW-1185">Reference proteome</keyword>
<dbReference type="EMBL" id="JAQOMS010000002">
    <property type="protein sequence ID" value="MDC2890195.1"/>
    <property type="molecule type" value="Genomic_DNA"/>
</dbReference>
<dbReference type="InterPro" id="IPR003343">
    <property type="entry name" value="Big_2"/>
</dbReference>
<feature type="domain" description="BIG2" evidence="1">
    <location>
        <begin position="505"/>
        <end position="579"/>
    </location>
</feature>
<feature type="domain" description="BIG2" evidence="1">
    <location>
        <begin position="798"/>
        <end position="883"/>
    </location>
</feature>
<feature type="domain" description="BIG2" evidence="1">
    <location>
        <begin position="114"/>
        <end position="197"/>
    </location>
</feature>
<sequence>MTLTVDKAILSSITITNVAPTIPKGTTLALVAEGTLTDTSSGFPTPLTLTWSSSSTTVATVDSSGVVSMSKSAAVGSQSTITVSAPVVDGSTTIVSKSITVTAGQATLQSLTLTPATPSFGTATEVPVGTTRQINVAAVLSDESSTLLTTQVWSSSDETIATVDTGGLVSIKSDATVGDTVDIQLKALESSSSSTFVIGTLTLTVGDPILSSVAITNVAPTIPKGGELELDTLGTFSDTSTEELGDLSWASTWTSSSTSVATVNASGVVFIDDAAAVGSQSTITVTTPVESGSSVTVSGTVIVTVGQPILETLTMSASETTVPVGTTQQISVAGVLSDTSTTLLTTQIWSSGDTSIATVDNGGLVTIKPDATVGDTVVIELKALELPDSSTYITDTITLTVDNPIIASVAITTAAPTIPKGADLTLATLGTFSDTSTEELGDLSWASTWTSSSTSVATVNASGVVFIDDAAAVGSQSTITVTTPVESGSSVTVSGTVIVTVGQPILETLTMSASETTVPVGTTQQISVAGVLSDTSTTLLTTQIWSSGDTSIATVDNGGLVTIKPDATVGDTVVIELKALELPDSSTYITDTITLTVDNPIIASVAITTAAPTIPKGADLTLATLGTFSDTSTEELGDLSWASTWTSSSTSVATVNASGVVFIDDAAAVGSQSTITVTTPVESGSSVTVSGTVIVTVGQPILETLTMSASETTVPVGTTQQISVAALLSDTSTTLLTTQIWSSSDTTIATVDSSGLVTIKPRATPTTDTVDIEVKALELSSGSTYVTDTLTLTVGDPVLTSIAIDSFETLVGRGKTTTLTATGTLSDNSTGTPTALTWSSLNTANAVIDSSSGAMTIPNTATINNTAVVKVSAPIETGSATLVEGTVVVTVGSADLASLTITSPATNVAIGKTVSLSVAGTLTDGGSGIPTSVLWVSSDEDVATVDGNGVVTIKTDAMDSDSVVITAKALESSSSSTFVTDTVTLTVDPAEVIAVEVTTSSGDLPRGTSVTLSADGTLSSTANGLLDDLTWSCSGRPMRCNHKF</sequence>
<dbReference type="Gene3D" id="2.60.40.1080">
    <property type="match status" value="10"/>
</dbReference>
<feature type="domain" description="BIG2" evidence="1">
    <location>
        <begin position="9"/>
        <end position="113"/>
    </location>
</feature>
<feature type="domain" description="BIG2" evidence="1">
    <location>
        <begin position="895"/>
        <end position="979"/>
    </location>
</feature>